<dbReference type="AlphaFoldDB" id="A0A0E0E6A8"/>
<dbReference type="Proteomes" id="UP000008021">
    <property type="component" value="Chromosome 6"/>
</dbReference>
<dbReference type="CDD" id="cd02801">
    <property type="entry name" value="DUS_like_FMN"/>
    <property type="match status" value="1"/>
</dbReference>
<dbReference type="PROSITE" id="PS01136">
    <property type="entry name" value="UPF0034"/>
    <property type="match status" value="1"/>
</dbReference>
<evidence type="ECO:0000256" key="5">
    <source>
        <dbReference type="ARBA" id="ARBA00022857"/>
    </source>
</evidence>
<reference evidence="15" key="1">
    <citation type="submission" date="2015-04" db="UniProtKB">
        <authorList>
            <consortium name="EnsemblPlants"/>
        </authorList>
    </citation>
    <scope>IDENTIFICATION</scope>
</reference>
<dbReference type="HOGENOM" id="CLU_013299_5_2_1"/>
<sequence>MRFAPILRNPRRRRLLRSVNPSLAAMSPPAAAHLATASDPDEDLCFTTEPVAPAEETAPPLPAPPPPVSAEERVERAWAHWRRLGSPKMVVAPMVDNSELPFRMLCRRYGATAAYTPMLHSRIFSENEKHRAMEFTTCKEDRPLFVQFCANDPDILLQAAKIVEPYCDYVDINFGCPQRIARRGYYGAFLMDNLPLVKSLVQNLSANLHVPVSCKIRIFPRLEDTLAYAKMLEEAGASLVAVHGRTRDEKDGKKFRADWDAIKAVKDALRIPVLANGNIRHLDDVKDCLEHTGADGVLSAETLLENPALFAGFRTKEWKENGDEDEASGLDQADLVIEYLKLCEQYPVPWRMVRSHVHKMLGDWFRVHPQVREELNAQSKLTFEWLHDMAKKALVKLQALVCGFLVRRQAAATLQSMQALIRAQATVRAHCTGAGAAANLPHIHHAPFWPCRSLQARCATDDTRSEHGVAAYSRRLSTSIESSSYGYDRSPKIVEVDIGRPKSRSSLSRRASSPLLDAGCASGGEEWCANSMSSLLPCYLPGGAAAQPPRIAVQTSRHFPDYDWCTLEKARPATVQSTPRYAHAPPKQRP</sequence>
<accession>A0A0E0E6A8</accession>
<dbReference type="EnsemblPlants" id="OMERI06G27310.1">
    <property type="protein sequence ID" value="OMERI06G27310.1"/>
    <property type="gene ID" value="OMERI06G27310"/>
</dbReference>
<keyword evidence="3" id="KW-0288">FMN</keyword>
<evidence type="ECO:0000313" key="15">
    <source>
        <dbReference type="EnsemblPlants" id="OMERI06G27310.1"/>
    </source>
</evidence>
<comment type="catalytic activity">
    <reaction evidence="11">
        <text>5,6-dihydrouridine(16) in tRNA + NADP(+) = uridine(16) in tRNA + NADPH + H(+)</text>
        <dbReference type="Rhea" id="RHEA:53376"/>
        <dbReference type="Rhea" id="RHEA-COMP:13543"/>
        <dbReference type="Rhea" id="RHEA-COMP:13544"/>
        <dbReference type="ChEBI" id="CHEBI:15378"/>
        <dbReference type="ChEBI" id="CHEBI:57783"/>
        <dbReference type="ChEBI" id="CHEBI:58349"/>
        <dbReference type="ChEBI" id="CHEBI:65315"/>
        <dbReference type="ChEBI" id="CHEBI:74443"/>
        <dbReference type="EC" id="1.3.1.88"/>
    </reaction>
    <physiologicalReaction direction="right-to-left" evidence="11">
        <dbReference type="Rhea" id="RHEA:53378"/>
    </physiologicalReaction>
</comment>
<organism evidence="15">
    <name type="scientific">Oryza meridionalis</name>
    <dbReference type="NCBI Taxonomy" id="40149"/>
    <lineage>
        <taxon>Eukaryota</taxon>
        <taxon>Viridiplantae</taxon>
        <taxon>Streptophyta</taxon>
        <taxon>Embryophyta</taxon>
        <taxon>Tracheophyta</taxon>
        <taxon>Spermatophyta</taxon>
        <taxon>Magnoliopsida</taxon>
        <taxon>Liliopsida</taxon>
        <taxon>Poales</taxon>
        <taxon>Poaceae</taxon>
        <taxon>BOP clade</taxon>
        <taxon>Oryzoideae</taxon>
        <taxon>Oryzeae</taxon>
        <taxon>Oryzinae</taxon>
        <taxon>Oryza</taxon>
    </lineage>
</organism>
<dbReference type="FunFam" id="3.20.20.70:FF:000162">
    <property type="entry name" value="tRNA-dihydrouridine(16/17) synthase [NAD(P)(+)]-like"/>
    <property type="match status" value="1"/>
</dbReference>
<evidence type="ECO:0000256" key="10">
    <source>
        <dbReference type="ARBA" id="ARBA00047287"/>
    </source>
</evidence>
<dbReference type="InterPro" id="IPR035587">
    <property type="entry name" value="DUS-like_FMN-bd"/>
</dbReference>
<evidence type="ECO:0000256" key="11">
    <source>
        <dbReference type="ARBA" id="ARBA00047652"/>
    </source>
</evidence>
<evidence type="ECO:0000256" key="2">
    <source>
        <dbReference type="ARBA" id="ARBA00022630"/>
    </source>
</evidence>
<dbReference type="GO" id="GO:0017150">
    <property type="term" value="F:tRNA dihydrouridine synthase activity"/>
    <property type="evidence" value="ECO:0007669"/>
    <property type="project" value="InterPro"/>
</dbReference>
<evidence type="ECO:0000256" key="7">
    <source>
        <dbReference type="ARBA" id="ARBA00023027"/>
    </source>
</evidence>
<evidence type="ECO:0000256" key="6">
    <source>
        <dbReference type="ARBA" id="ARBA00023002"/>
    </source>
</evidence>
<dbReference type="eggNOG" id="KOG2335">
    <property type="taxonomic scope" value="Eukaryota"/>
</dbReference>
<reference evidence="15" key="2">
    <citation type="submission" date="2018-05" db="EMBL/GenBank/DDBJ databases">
        <title>OmerRS3 (Oryza meridionalis Reference Sequence Version 3).</title>
        <authorList>
            <person name="Zhang J."/>
            <person name="Kudrna D."/>
            <person name="Lee S."/>
            <person name="Talag J."/>
            <person name="Welchert J."/>
            <person name="Wing R.A."/>
        </authorList>
    </citation>
    <scope>NUCLEOTIDE SEQUENCE [LARGE SCALE GENOMIC DNA]</scope>
    <source>
        <strain evidence="15">cv. OR44</strain>
    </source>
</reference>
<dbReference type="GO" id="GO:0050660">
    <property type="term" value="F:flavin adenine dinucleotide binding"/>
    <property type="evidence" value="ECO:0007669"/>
    <property type="project" value="InterPro"/>
</dbReference>
<comment type="catalytic activity">
    <reaction evidence="12">
        <text>5,6-dihydrouridine(16) in tRNA + NAD(+) = uridine(16) in tRNA + NADH + H(+)</text>
        <dbReference type="Rhea" id="RHEA:53380"/>
        <dbReference type="Rhea" id="RHEA-COMP:13543"/>
        <dbReference type="Rhea" id="RHEA-COMP:13544"/>
        <dbReference type="ChEBI" id="CHEBI:15378"/>
        <dbReference type="ChEBI" id="CHEBI:57540"/>
        <dbReference type="ChEBI" id="CHEBI:57945"/>
        <dbReference type="ChEBI" id="CHEBI:65315"/>
        <dbReference type="ChEBI" id="CHEBI:74443"/>
        <dbReference type="EC" id="1.3.1.88"/>
    </reaction>
    <physiologicalReaction direction="right-to-left" evidence="12">
        <dbReference type="Rhea" id="RHEA:53382"/>
    </physiologicalReaction>
</comment>
<keyword evidence="2" id="KW-0285">Flavoprotein</keyword>
<evidence type="ECO:0000313" key="16">
    <source>
        <dbReference type="Proteomes" id="UP000008021"/>
    </source>
</evidence>
<evidence type="ECO:0000256" key="1">
    <source>
        <dbReference type="ARBA" id="ARBA00001917"/>
    </source>
</evidence>
<feature type="domain" description="DUS-like FMN-binding" evidence="14">
    <location>
        <begin position="91"/>
        <end position="382"/>
    </location>
</feature>
<dbReference type="InterPro" id="IPR018517">
    <property type="entry name" value="tRNA_hU_synthase_CS"/>
</dbReference>
<evidence type="ECO:0000256" key="12">
    <source>
        <dbReference type="ARBA" id="ARBA00048934"/>
    </source>
</evidence>
<protein>
    <recommendedName>
        <fullName evidence="9">tRNA-dihydrouridine(16/17) synthase [NAD(P)(+)]</fullName>
        <ecNumber evidence="9">1.3.1.88</ecNumber>
    </recommendedName>
</protein>
<keyword evidence="6" id="KW-0560">Oxidoreductase</keyword>
<evidence type="ECO:0000256" key="4">
    <source>
        <dbReference type="ARBA" id="ARBA00022694"/>
    </source>
</evidence>
<dbReference type="PROSITE" id="PS50096">
    <property type="entry name" value="IQ"/>
    <property type="match status" value="1"/>
</dbReference>
<dbReference type="Gene3D" id="3.20.20.70">
    <property type="entry name" value="Aldolase class I"/>
    <property type="match status" value="1"/>
</dbReference>
<dbReference type="EC" id="1.3.1.88" evidence="9"/>
<dbReference type="Gramene" id="OMERI06G27310.1">
    <property type="protein sequence ID" value="OMERI06G27310.1"/>
    <property type="gene ID" value="OMERI06G27310"/>
</dbReference>
<dbReference type="PANTHER" id="PTHR11082">
    <property type="entry name" value="TRNA-DIHYDROURIDINE SYNTHASE"/>
    <property type="match status" value="1"/>
</dbReference>
<comment type="catalytic activity">
    <reaction evidence="10">
        <text>5,6-dihydrouridine(17) in tRNA + NAD(+) = uridine(17) in tRNA + NADH + H(+)</text>
        <dbReference type="Rhea" id="RHEA:53372"/>
        <dbReference type="Rhea" id="RHEA-COMP:13541"/>
        <dbReference type="Rhea" id="RHEA-COMP:13542"/>
        <dbReference type="ChEBI" id="CHEBI:15378"/>
        <dbReference type="ChEBI" id="CHEBI:57540"/>
        <dbReference type="ChEBI" id="CHEBI:57945"/>
        <dbReference type="ChEBI" id="CHEBI:65315"/>
        <dbReference type="ChEBI" id="CHEBI:74443"/>
        <dbReference type="EC" id="1.3.1.88"/>
    </reaction>
    <physiologicalReaction direction="right-to-left" evidence="10">
        <dbReference type="Rhea" id="RHEA:53374"/>
    </physiologicalReaction>
</comment>
<evidence type="ECO:0000256" key="13">
    <source>
        <dbReference type="ARBA" id="ARBA00049467"/>
    </source>
</evidence>
<comment type="cofactor">
    <cofactor evidence="1">
        <name>FMN</name>
        <dbReference type="ChEBI" id="CHEBI:58210"/>
    </cofactor>
</comment>
<evidence type="ECO:0000259" key="14">
    <source>
        <dbReference type="Pfam" id="PF01207"/>
    </source>
</evidence>
<comment type="similarity">
    <text evidence="8">Belongs to the Dus family. Dus1 subfamily.</text>
</comment>
<dbReference type="STRING" id="40149.A0A0E0E6A8"/>
<dbReference type="Pfam" id="PF01207">
    <property type="entry name" value="Dus"/>
    <property type="match status" value="1"/>
</dbReference>
<dbReference type="PANTHER" id="PTHR11082:SF5">
    <property type="entry name" value="TRNA-DIHYDROURIDINE(16_17) SYNTHASE [NAD(P)(+)]-LIKE"/>
    <property type="match status" value="1"/>
</dbReference>
<evidence type="ECO:0000256" key="8">
    <source>
        <dbReference type="ARBA" id="ARBA00038313"/>
    </source>
</evidence>
<comment type="catalytic activity">
    <reaction evidence="13">
        <text>5,6-dihydrouridine(17) in tRNA + NADP(+) = uridine(17) in tRNA + NADPH + H(+)</text>
        <dbReference type="Rhea" id="RHEA:53368"/>
        <dbReference type="Rhea" id="RHEA-COMP:13541"/>
        <dbReference type="Rhea" id="RHEA-COMP:13542"/>
        <dbReference type="ChEBI" id="CHEBI:15378"/>
        <dbReference type="ChEBI" id="CHEBI:57783"/>
        <dbReference type="ChEBI" id="CHEBI:58349"/>
        <dbReference type="ChEBI" id="CHEBI:65315"/>
        <dbReference type="ChEBI" id="CHEBI:74443"/>
        <dbReference type="EC" id="1.3.1.88"/>
    </reaction>
    <physiologicalReaction direction="right-to-left" evidence="13">
        <dbReference type="Rhea" id="RHEA:53370"/>
    </physiologicalReaction>
</comment>
<evidence type="ECO:0000256" key="3">
    <source>
        <dbReference type="ARBA" id="ARBA00022643"/>
    </source>
</evidence>
<dbReference type="InterPro" id="IPR013785">
    <property type="entry name" value="Aldolase_TIM"/>
</dbReference>
<proteinExistence type="inferred from homology"/>
<dbReference type="SUPFAM" id="SSF51395">
    <property type="entry name" value="FMN-linked oxidoreductases"/>
    <property type="match status" value="1"/>
</dbReference>
<keyword evidence="4" id="KW-0819">tRNA processing</keyword>
<keyword evidence="7" id="KW-0520">NAD</keyword>
<evidence type="ECO:0000256" key="9">
    <source>
        <dbReference type="ARBA" id="ARBA00038890"/>
    </source>
</evidence>
<keyword evidence="5" id="KW-0521">NADP</keyword>
<keyword evidence="16" id="KW-1185">Reference proteome</keyword>
<name>A0A0E0E6A8_9ORYZ</name>